<keyword evidence="3" id="KW-1185">Reference proteome</keyword>
<accession>A0A9W7AHN9</accession>
<feature type="transmembrane region" description="Helical" evidence="1">
    <location>
        <begin position="1056"/>
        <end position="1074"/>
    </location>
</feature>
<feature type="transmembrane region" description="Helical" evidence="1">
    <location>
        <begin position="523"/>
        <end position="544"/>
    </location>
</feature>
<feature type="transmembrane region" description="Helical" evidence="1">
    <location>
        <begin position="834"/>
        <end position="857"/>
    </location>
</feature>
<evidence type="ECO:0000313" key="2">
    <source>
        <dbReference type="EMBL" id="GMH70756.1"/>
    </source>
</evidence>
<dbReference type="SUPFAM" id="SSF55961">
    <property type="entry name" value="Bet v1-like"/>
    <property type="match status" value="1"/>
</dbReference>
<sequence>MALITTSYTAMFVVYAFTTDEHVKEKIYDFWSWIVLPIAVTAIAVSFFLKPKKKDWWYTIFLYLQFIVFSFGTQFLSLLGQNFEESAIITSYLSKFLTEDVIMGGMFVGLGQLSYLMFASIQCDGKSDNWRSCRRTLQSQIGLSAMVTIYIIIKLASGVVPYQILQNHMVSLKKVMALRMTPWEFVETFGLATALVCALYPLGNFGAAGDFGNDAEEKAAYTVPSIGIFCLVLTALRKAVLIRREFEKARLNSLSLSLSHSNVGEYQGESPSDPSDFLLEEASSFLVGYSFLATTCQSALTIAGAATMNIFYSTLSVAALPFVFLTYLGALLCQQRRKNIWPLRAHFASFALASQSAWIAIEFRRGSKTMVITHCSLLLMLTIAFHFALKLRSAIGRLPDKDLETFLVDTHFKGGLQTLVTVLFLFFRTTKCWFEKGGIQRCHNTSWNGTMIATYLIIWWVIKLVQGSVKSEWRKHLNLSMEKIATMKGISTRRAAEGFSTLVCCVCGIFLFSMMNAEEVNETTLTVVGSVGLVAILGVAISEITSSLKAQVRREEEEEAIKAGKEEDRENREILAEEMRAKKARLTDDQLTDDQKKALERIQKMFGDKEDEGWKNLKSTSEEVEMKLKYLEHDKDSKKSIATGKAKTLCGINCSMEEAAAWAFDFCSKERMRISREEGNPVRCVWEKGEGNRKNEQIVATVKKSPSYFITNREFVVRQFWKAEKDKIWIVFDPAKDEEKKPLTVDYENVDKKVPSKRIRASTEGGYCFEHVDSNRCKATLIIWSDFGGYIPGVVVEKLVPVTLDVIRTAVEDFKPEDRNRAAMEVEEPIEECSWVFVGTSFVLTSAYSVSVVWYSITLEDYYWILGSLFMPISFIAYVISLICKPKRTDTGYKIFRYFHFTSFAIVGEVFLVIGAAQSGLILSVTFTCIRIMFWILLFWLGLKFRKSAAQLLSAHELSEFLCQTVLTKGTAAVGTMLFFSFEAVSCFINQGSIDNGQCYNTNLASLTLSMYLVMVTLMSILSKAVPEHVRAETDWSLSKIATLDNLKWWQQLEGGFMAVTAIATLYLLGALGVEGDYNQMLFFIGVSGSAGVTFAAVIGGLMLISILKRADKKNEEEENKRQVKTQASSRVSSGTLEDQMIIAGII</sequence>
<dbReference type="InterPro" id="IPR023393">
    <property type="entry name" value="START-like_dom_sf"/>
</dbReference>
<proteinExistence type="predicted"/>
<keyword evidence="1" id="KW-0812">Transmembrane</keyword>
<keyword evidence="1" id="KW-0472">Membrane</keyword>
<feature type="transmembrane region" description="Helical" evidence="1">
    <location>
        <begin position="895"/>
        <end position="915"/>
    </location>
</feature>
<dbReference type="Gene3D" id="3.30.530.20">
    <property type="match status" value="1"/>
</dbReference>
<feature type="transmembrane region" description="Helical" evidence="1">
    <location>
        <begin position="219"/>
        <end position="236"/>
    </location>
</feature>
<evidence type="ECO:0000256" key="1">
    <source>
        <dbReference type="SAM" id="Phobius"/>
    </source>
</evidence>
<feature type="transmembrane region" description="Helical" evidence="1">
    <location>
        <begin position="369"/>
        <end position="389"/>
    </location>
</feature>
<feature type="transmembrane region" description="Helical" evidence="1">
    <location>
        <begin position="101"/>
        <end position="121"/>
    </location>
</feature>
<protein>
    <submittedName>
        <fullName evidence="2">Uncharacterized protein</fullName>
    </submittedName>
</protein>
<feature type="transmembrane region" description="Helical" evidence="1">
    <location>
        <begin position="56"/>
        <end position="76"/>
    </location>
</feature>
<feature type="transmembrane region" description="Helical" evidence="1">
    <location>
        <begin position="141"/>
        <end position="165"/>
    </location>
</feature>
<feature type="transmembrane region" description="Helical" evidence="1">
    <location>
        <begin position="1002"/>
        <end position="1022"/>
    </location>
</feature>
<organism evidence="2 3">
    <name type="scientific">Triparma strigata</name>
    <dbReference type="NCBI Taxonomy" id="1606541"/>
    <lineage>
        <taxon>Eukaryota</taxon>
        <taxon>Sar</taxon>
        <taxon>Stramenopiles</taxon>
        <taxon>Ochrophyta</taxon>
        <taxon>Bolidophyceae</taxon>
        <taxon>Parmales</taxon>
        <taxon>Triparmaceae</taxon>
        <taxon>Triparma</taxon>
    </lineage>
</organism>
<dbReference type="AlphaFoldDB" id="A0A9W7AHN9"/>
<dbReference type="Proteomes" id="UP001165085">
    <property type="component" value="Unassembled WGS sequence"/>
</dbReference>
<feature type="transmembrane region" description="Helical" evidence="1">
    <location>
        <begin position="310"/>
        <end position="333"/>
    </location>
</feature>
<feature type="transmembrane region" description="Helical" evidence="1">
    <location>
        <begin position="185"/>
        <end position="207"/>
    </location>
</feature>
<gene>
    <name evidence="2" type="ORF">TrST_g2602</name>
</gene>
<keyword evidence="1" id="KW-1133">Transmembrane helix</keyword>
<feature type="transmembrane region" description="Helical" evidence="1">
    <location>
        <begin position="863"/>
        <end position="883"/>
    </location>
</feature>
<evidence type="ECO:0000313" key="3">
    <source>
        <dbReference type="Proteomes" id="UP001165085"/>
    </source>
</evidence>
<feature type="transmembrane region" description="Helical" evidence="1">
    <location>
        <begin position="30"/>
        <end position="49"/>
    </location>
</feature>
<feature type="transmembrane region" description="Helical" evidence="1">
    <location>
        <begin position="921"/>
        <end position="941"/>
    </location>
</feature>
<name>A0A9W7AHN9_9STRA</name>
<feature type="transmembrane region" description="Helical" evidence="1">
    <location>
        <begin position="410"/>
        <end position="427"/>
    </location>
</feature>
<feature type="transmembrane region" description="Helical" evidence="1">
    <location>
        <begin position="498"/>
        <end position="517"/>
    </location>
</feature>
<dbReference type="EMBL" id="BRXY01000143">
    <property type="protein sequence ID" value="GMH70756.1"/>
    <property type="molecule type" value="Genomic_DNA"/>
</dbReference>
<comment type="caution">
    <text evidence="2">The sequence shown here is derived from an EMBL/GenBank/DDBJ whole genome shotgun (WGS) entry which is preliminary data.</text>
</comment>
<feature type="transmembrane region" description="Helical" evidence="1">
    <location>
        <begin position="1080"/>
        <end position="1105"/>
    </location>
</feature>
<reference evidence="3" key="1">
    <citation type="journal article" date="2023" name="Commun. Biol.">
        <title>Genome analysis of Parmales, the sister group of diatoms, reveals the evolutionary specialization of diatoms from phago-mixotrophs to photoautotrophs.</title>
        <authorList>
            <person name="Ban H."/>
            <person name="Sato S."/>
            <person name="Yoshikawa S."/>
            <person name="Yamada K."/>
            <person name="Nakamura Y."/>
            <person name="Ichinomiya M."/>
            <person name="Sato N."/>
            <person name="Blanc-Mathieu R."/>
            <person name="Endo H."/>
            <person name="Kuwata A."/>
            <person name="Ogata H."/>
        </authorList>
    </citation>
    <scope>NUCLEOTIDE SEQUENCE [LARGE SCALE GENOMIC DNA]</scope>
    <source>
        <strain evidence="3">NIES 3701</strain>
    </source>
</reference>
<dbReference type="OrthoDB" id="5403181at2759"/>